<evidence type="ECO:0000313" key="1">
    <source>
        <dbReference type="EMBL" id="GLQ23501.1"/>
    </source>
</evidence>
<reference evidence="1" key="1">
    <citation type="journal article" date="2014" name="Int. J. Syst. Evol. Microbiol.">
        <title>Complete genome of a new Firmicutes species belonging to the dominant human colonic microbiota ('Ruminococcus bicirculans') reveals two chromosomes and a selective capacity to utilize plant glucans.</title>
        <authorList>
            <consortium name="NISC Comparative Sequencing Program"/>
            <person name="Wegmann U."/>
            <person name="Louis P."/>
            <person name="Goesmann A."/>
            <person name="Henrissat B."/>
            <person name="Duncan S.H."/>
            <person name="Flint H.J."/>
        </authorList>
    </citation>
    <scope>NUCLEOTIDE SEQUENCE</scope>
    <source>
        <strain evidence="1">NBRC 108219</strain>
    </source>
</reference>
<dbReference type="EMBL" id="BSNK01000001">
    <property type="protein sequence ID" value="GLQ23501.1"/>
    <property type="molecule type" value="Genomic_DNA"/>
</dbReference>
<evidence type="ECO:0000313" key="2">
    <source>
        <dbReference type="Proteomes" id="UP001161391"/>
    </source>
</evidence>
<protein>
    <recommendedName>
        <fullName evidence="3">DUF4426 domain-containing protein</fullName>
    </recommendedName>
</protein>
<accession>A0ABQ5V7J8</accession>
<dbReference type="Proteomes" id="UP001161391">
    <property type="component" value="Unassembled WGS sequence"/>
</dbReference>
<evidence type="ECO:0008006" key="3">
    <source>
        <dbReference type="Google" id="ProtNLM"/>
    </source>
</evidence>
<organism evidence="1 2">
    <name type="scientific">Algimonas ampicilliniresistens</name>
    <dbReference type="NCBI Taxonomy" id="1298735"/>
    <lineage>
        <taxon>Bacteria</taxon>
        <taxon>Pseudomonadati</taxon>
        <taxon>Pseudomonadota</taxon>
        <taxon>Alphaproteobacteria</taxon>
        <taxon>Maricaulales</taxon>
        <taxon>Robiginitomaculaceae</taxon>
        <taxon>Algimonas</taxon>
    </lineage>
</organism>
<comment type="caution">
    <text evidence="1">The sequence shown here is derived from an EMBL/GenBank/DDBJ whole genome shotgun (WGS) entry which is preliminary data.</text>
</comment>
<keyword evidence="2" id="KW-1185">Reference proteome</keyword>
<proteinExistence type="predicted"/>
<sequence>MLHRFKTSRPSIRILLGFWLILEVVSIPAAAQVAMRLGPTLEHEVFVSEIQSSRPGVATYLVTHSGQLDVAIAGVVGEVSMLVHRTKPQSRTPERHCVRLASGEPQLVFSGQPERIGQLETRIFTLSYDAGAAPAVEFKERISAPSATACVA</sequence>
<dbReference type="RefSeq" id="WP_284389000.1">
    <property type="nucleotide sequence ID" value="NZ_BSNK01000001.1"/>
</dbReference>
<name>A0ABQ5V7J8_9PROT</name>
<reference evidence="1" key="2">
    <citation type="submission" date="2023-01" db="EMBL/GenBank/DDBJ databases">
        <title>Draft genome sequence of Algimonas ampicilliniresistens strain NBRC 108219.</title>
        <authorList>
            <person name="Sun Q."/>
            <person name="Mori K."/>
        </authorList>
    </citation>
    <scope>NUCLEOTIDE SEQUENCE</scope>
    <source>
        <strain evidence="1">NBRC 108219</strain>
    </source>
</reference>
<gene>
    <name evidence="1" type="ORF">GCM10007853_13750</name>
</gene>